<organism evidence="1 2">
    <name type="scientific">Vibrio vulnificus (strain CMCP6)</name>
    <dbReference type="NCBI Taxonomy" id="216895"/>
    <lineage>
        <taxon>Bacteria</taxon>
        <taxon>Pseudomonadati</taxon>
        <taxon>Pseudomonadota</taxon>
        <taxon>Gammaproteobacteria</taxon>
        <taxon>Vibrionales</taxon>
        <taxon>Vibrionaceae</taxon>
        <taxon>Vibrio</taxon>
    </lineage>
</organism>
<dbReference type="KEGG" id="vvu:VV2_0660"/>
<dbReference type="InterPro" id="IPR044925">
    <property type="entry name" value="His-Me_finger_sf"/>
</dbReference>
<reference evidence="2" key="1">
    <citation type="submission" date="2002-12" db="EMBL/GenBank/DDBJ databases">
        <title>Complete genome sequence of Vibrio vulnificus CMCP6.</title>
        <authorList>
            <person name="Rhee J.H."/>
            <person name="Kim S.Y."/>
            <person name="Chung S.S."/>
            <person name="Kim J.J."/>
            <person name="Moon Y.H."/>
            <person name="Jeong H."/>
            <person name="Choy H.E."/>
        </authorList>
    </citation>
    <scope>NUCLEOTIDE SEQUENCE [LARGE SCALE GENOMIC DNA]</scope>
    <source>
        <strain evidence="2">CMCP6</strain>
    </source>
</reference>
<dbReference type="SUPFAM" id="SSF54060">
    <property type="entry name" value="His-Me finger endonucleases"/>
    <property type="match status" value="1"/>
</dbReference>
<sequence length="92" mass="10283">MCLLVIVSGACVAEPLGNTSITSFNTAKKIVQQHVYTTTELRKTLYSDATFNAKKDVSLPGGFKTTQYKNRLKRWEAEHVVPAENFGQTFIE</sequence>
<reference evidence="1 2" key="2">
    <citation type="journal article" date="2003" name="Infect. Immun.">
        <title>Characterization and pathogenic significance of Vibrio vulnificus antigens preferentially expressed in septicemic patients.</title>
        <authorList>
            <person name="Kim Y.R."/>
            <person name="Lee S.E."/>
            <person name="Kim C.M."/>
            <person name="Kim S.Y."/>
            <person name="Shin E.K."/>
            <person name="Shin D.H."/>
            <person name="Chung S.S."/>
            <person name="Choy H.E."/>
            <person name="Progulske-Fox A."/>
            <person name="Hillman J.D."/>
            <person name="Handfield M."/>
            <person name="Rhee J.H."/>
        </authorList>
    </citation>
    <scope>NUCLEOTIDE SEQUENCE [LARGE SCALE GENOMIC DNA]</scope>
    <source>
        <strain evidence="1 2">CMCP6</strain>
    </source>
</reference>
<dbReference type="AlphaFoldDB" id="A0A3Q0KYP0"/>
<gene>
    <name evidence="1" type="ordered locus">VV2_0660</name>
</gene>
<protein>
    <submittedName>
        <fullName evidence="1">Uncharacterized protein</fullName>
    </submittedName>
</protein>
<name>A0A3Q0KYP0_VIBVU</name>
<evidence type="ECO:0000313" key="1">
    <source>
        <dbReference type="EMBL" id="AAO07602.1"/>
    </source>
</evidence>
<accession>A0A3Q0KYP0</accession>
<dbReference type="EMBL" id="AE016796">
    <property type="protein sequence ID" value="AAO07602.1"/>
    <property type="molecule type" value="Genomic_DNA"/>
</dbReference>
<evidence type="ECO:0000313" key="2">
    <source>
        <dbReference type="Proteomes" id="UP000002275"/>
    </source>
</evidence>
<proteinExistence type="predicted"/>
<dbReference type="Proteomes" id="UP000002275">
    <property type="component" value="Chromosome II"/>
</dbReference>
<reference evidence="1 2" key="3">
    <citation type="journal article" date="2011" name="Mol. Syst. Biol.">
        <title>Integrative genome-scale metabolic analysis of Vibrio vulnificus for drug targeting and discovery.</title>
        <authorList>
            <person name="Kim H.U."/>
            <person name="Kim S.Y."/>
            <person name="Jeong H."/>
            <person name="Kim T.Y."/>
            <person name="Kim J.J."/>
            <person name="Choy H.E."/>
            <person name="Yi K.Y."/>
            <person name="Rhee J.H."/>
            <person name="Lee S.Y."/>
        </authorList>
    </citation>
    <scope>NUCLEOTIDE SEQUENCE [LARGE SCALE GENOMIC DNA]</scope>
    <source>
        <strain evidence="1 2">CMCP6</strain>
    </source>
</reference>